<sequence>MSEAPDIRARDRGLTRERIVDAATTALLIVDVQNLTFNEAQAAVRPEFFEAARDRVIPNLRRLIAHCRARGVEVIYTVIENFTRDGRDRSLDYKLSDFFVAKGSWEAQVLDAIAPEADEMVIPKTSSSLFNSTNIEYLLRNIGITDLVVTGFLTDQCIDHTVKDAADRGFYVTCLADTCMANTHARHAQALDLFRGYCRLMDAADWMALAHRSPQ</sequence>
<dbReference type="AlphaFoldDB" id="A0A1H9PH00"/>
<evidence type="ECO:0000313" key="4">
    <source>
        <dbReference type="Proteomes" id="UP000199647"/>
    </source>
</evidence>
<accession>A0A1H9PH00</accession>
<proteinExistence type="predicted"/>
<organism evidence="3 4">
    <name type="scientific">Faunimonas pinastri</name>
    <dbReference type="NCBI Taxonomy" id="1855383"/>
    <lineage>
        <taxon>Bacteria</taxon>
        <taxon>Pseudomonadati</taxon>
        <taxon>Pseudomonadota</taxon>
        <taxon>Alphaproteobacteria</taxon>
        <taxon>Hyphomicrobiales</taxon>
        <taxon>Afifellaceae</taxon>
        <taxon>Faunimonas</taxon>
    </lineage>
</organism>
<dbReference type="RefSeq" id="WP_092499461.1">
    <property type="nucleotide sequence ID" value="NZ_FOFG01000020.1"/>
</dbReference>
<keyword evidence="4" id="KW-1185">Reference proteome</keyword>
<dbReference type="InterPro" id="IPR050272">
    <property type="entry name" value="Isochorismatase-like_hydrls"/>
</dbReference>
<dbReference type="Pfam" id="PF00857">
    <property type="entry name" value="Isochorismatase"/>
    <property type="match status" value="1"/>
</dbReference>
<gene>
    <name evidence="3" type="ORF">SAMN05216548_12014</name>
</gene>
<dbReference type="Gene3D" id="3.40.50.850">
    <property type="entry name" value="Isochorismatase-like"/>
    <property type="match status" value="1"/>
</dbReference>
<dbReference type="PANTHER" id="PTHR43540">
    <property type="entry name" value="PEROXYUREIDOACRYLATE/UREIDOACRYLATE AMIDOHYDROLASE-RELATED"/>
    <property type="match status" value="1"/>
</dbReference>
<dbReference type="CDD" id="cd00431">
    <property type="entry name" value="cysteine_hydrolases"/>
    <property type="match status" value="1"/>
</dbReference>
<dbReference type="SUPFAM" id="SSF52499">
    <property type="entry name" value="Isochorismatase-like hydrolases"/>
    <property type="match status" value="1"/>
</dbReference>
<evidence type="ECO:0000259" key="2">
    <source>
        <dbReference type="Pfam" id="PF00857"/>
    </source>
</evidence>
<name>A0A1H9PH00_9HYPH</name>
<dbReference type="STRING" id="1855383.SAMN05216548_12014"/>
<dbReference type="EMBL" id="FOFG01000020">
    <property type="protein sequence ID" value="SER47145.1"/>
    <property type="molecule type" value="Genomic_DNA"/>
</dbReference>
<evidence type="ECO:0000313" key="3">
    <source>
        <dbReference type="EMBL" id="SER47145.1"/>
    </source>
</evidence>
<keyword evidence="1" id="KW-0378">Hydrolase</keyword>
<feature type="domain" description="Isochorismatase-like" evidence="2">
    <location>
        <begin position="25"/>
        <end position="202"/>
    </location>
</feature>
<dbReference type="InterPro" id="IPR036380">
    <property type="entry name" value="Isochorismatase-like_sf"/>
</dbReference>
<dbReference type="Proteomes" id="UP000199647">
    <property type="component" value="Unassembled WGS sequence"/>
</dbReference>
<dbReference type="OrthoDB" id="9807387at2"/>
<protein>
    <submittedName>
        <fullName evidence="3">Nicotinamidase-related amidase</fullName>
    </submittedName>
</protein>
<dbReference type="PANTHER" id="PTHR43540:SF1">
    <property type="entry name" value="ISOCHORISMATASE HYDROLASE"/>
    <property type="match status" value="1"/>
</dbReference>
<reference evidence="3 4" key="1">
    <citation type="submission" date="2016-10" db="EMBL/GenBank/DDBJ databases">
        <authorList>
            <person name="de Groot N.N."/>
        </authorList>
    </citation>
    <scope>NUCLEOTIDE SEQUENCE [LARGE SCALE GENOMIC DNA]</scope>
    <source>
        <strain evidence="3 4">A52C2</strain>
    </source>
</reference>
<evidence type="ECO:0000256" key="1">
    <source>
        <dbReference type="ARBA" id="ARBA00022801"/>
    </source>
</evidence>
<dbReference type="InterPro" id="IPR000868">
    <property type="entry name" value="Isochorismatase-like_dom"/>
</dbReference>
<dbReference type="GO" id="GO:0016787">
    <property type="term" value="F:hydrolase activity"/>
    <property type="evidence" value="ECO:0007669"/>
    <property type="project" value="UniProtKB-KW"/>
</dbReference>